<dbReference type="EMBL" id="JACGWV010000001">
    <property type="protein sequence ID" value="MBA8808460.1"/>
    <property type="molecule type" value="Genomic_DNA"/>
</dbReference>
<proteinExistence type="predicted"/>
<gene>
    <name evidence="3" type="ORF">FHX71_002402</name>
</gene>
<sequence>MPTHRQSWTLVGDAEPASPVLSTGPPPPSPASPVILSEPEVVERAAALDRRPPDETVPTGLVGQVMIERAKSVVVVSHRVDEETATQMLVDAADIAGIPVRLAANQIVSALQGDHDDADIMQDLLEHAVEATHPVRPREVPGANIAPSTARAPS</sequence>
<dbReference type="AlphaFoldDB" id="A0A7W3J8Y8"/>
<dbReference type="RefSeq" id="WP_182616464.1">
    <property type="nucleotide sequence ID" value="NZ_BAAATF010000003.1"/>
</dbReference>
<comment type="caution">
    <text evidence="3">The sequence shown here is derived from an EMBL/GenBank/DDBJ whole genome shotgun (WGS) entry which is preliminary data.</text>
</comment>
<dbReference type="Pfam" id="PF03861">
    <property type="entry name" value="ANTAR"/>
    <property type="match status" value="1"/>
</dbReference>
<dbReference type="InterPro" id="IPR005561">
    <property type="entry name" value="ANTAR"/>
</dbReference>
<accession>A0A7W3J8Y8</accession>
<evidence type="ECO:0000313" key="4">
    <source>
        <dbReference type="Proteomes" id="UP000540568"/>
    </source>
</evidence>
<protein>
    <recommendedName>
        <fullName evidence="2">ANTAR domain-containing protein</fullName>
    </recommendedName>
</protein>
<evidence type="ECO:0000256" key="1">
    <source>
        <dbReference type="SAM" id="MobiDB-lite"/>
    </source>
</evidence>
<name>A0A7W3J8Y8_9MICO</name>
<organism evidence="3 4">
    <name type="scientific">Promicromonospora sukumoe</name>
    <dbReference type="NCBI Taxonomy" id="88382"/>
    <lineage>
        <taxon>Bacteria</taxon>
        <taxon>Bacillati</taxon>
        <taxon>Actinomycetota</taxon>
        <taxon>Actinomycetes</taxon>
        <taxon>Micrococcales</taxon>
        <taxon>Promicromonosporaceae</taxon>
        <taxon>Promicromonospora</taxon>
    </lineage>
</organism>
<reference evidence="3 4" key="1">
    <citation type="submission" date="2020-07" db="EMBL/GenBank/DDBJ databases">
        <title>Sequencing the genomes of 1000 actinobacteria strains.</title>
        <authorList>
            <person name="Klenk H.-P."/>
        </authorList>
    </citation>
    <scope>NUCLEOTIDE SEQUENCE [LARGE SCALE GENOMIC DNA]</scope>
    <source>
        <strain evidence="3 4">DSM 44121</strain>
    </source>
</reference>
<dbReference type="InterPro" id="IPR036388">
    <property type="entry name" value="WH-like_DNA-bd_sf"/>
</dbReference>
<evidence type="ECO:0000313" key="3">
    <source>
        <dbReference type="EMBL" id="MBA8808460.1"/>
    </source>
</evidence>
<feature type="domain" description="ANTAR" evidence="2">
    <location>
        <begin position="63"/>
        <end position="108"/>
    </location>
</feature>
<keyword evidence="4" id="KW-1185">Reference proteome</keyword>
<evidence type="ECO:0000259" key="2">
    <source>
        <dbReference type="Pfam" id="PF03861"/>
    </source>
</evidence>
<dbReference type="Gene3D" id="1.10.10.10">
    <property type="entry name" value="Winged helix-like DNA-binding domain superfamily/Winged helix DNA-binding domain"/>
    <property type="match status" value="1"/>
</dbReference>
<dbReference type="Proteomes" id="UP000540568">
    <property type="component" value="Unassembled WGS sequence"/>
</dbReference>
<feature type="region of interest" description="Disordered" evidence="1">
    <location>
        <begin position="1"/>
        <end position="36"/>
    </location>
</feature>
<feature type="region of interest" description="Disordered" evidence="1">
    <location>
        <begin position="135"/>
        <end position="154"/>
    </location>
</feature>